<evidence type="ECO:0000313" key="7">
    <source>
        <dbReference type="EMBL" id="AHE57242.1"/>
    </source>
</evidence>
<dbReference type="OrthoDB" id="7450859at2"/>
<dbReference type="PATRIC" id="fig|1123269.5.peg.5555"/>
<feature type="domain" description="Glycine zipper 2TM" evidence="6">
    <location>
        <begin position="58"/>
        <end position="97"/>
    </location>
</feature>
<dbReference type="Pfam" id="PF05433">
    <property type="entry name" value="Rick_17kDa_Anti"/>
    <property type="match status" value="1"/>
</dbReference>
<name>W0AKY9_9SPHN</name>
<feature type="signal peptide" evidence="5">
    <location>
        <begin position="1"/>
        <end position="17"/>
    </location>
</feature>
<dbReference type="HOGENOM" id="CLU_115318_1_1_5"/>
<evidence type="ECO:0000256" key="4">
    <source>
        <dbReference type="ARBA" id="ARBA00023288"/>
    </source>
</evidence>
<keyword evidence="5" id="KW-0732">Signal</keyword>
<evidence type="ECO:0000256" key="5">
    <source>
        <dbReference type="SAM" id="SignalP"/>
    </source>
</evidence>
<proteinExistence type="inferred from homology"/>
<gene>
    <name evidence="7" type="ORF">NX02_28300</name>
</gene>
<dbReference type="eggNOG" id="COG3134">
    <property type="taxonomic scope" value="Bacteria"/>
</dbReference>
<reference evidence="7 8" key="1">
    <citation type="submission" date="2013-07" db="EMBL/GenBank/DDBJ databases">
        <title>Completed genome of Sphingomonas sanxanigenens NX02.</title>
        <authorList>
            <person name="Ma T."/>
            <person name="Huang H."/>
            <person name="Wu M."/>
            <person name="Li X."/>
            <person name="Li G."/>
        </authorList>
    </citation>
    <scope>NUCLEOTIDE SEQUENCE [LARGE SCALE GENOMIC DNA]</scope>
    <source>
        <strain evidence="7 8">NX02</strain>
    </source>
</reference>
<dbReference type="AlphaFoldDB" id="W0AKY9"/>
<dbReference type="GO" id="GO:0009279">
    <property type="term" value="C:cell outer membrane"/>
    <property type="evidence" value="ECO:0007669"/>
    <property type="project" value="UniProtKB-SubCell"/>
</dbReference>
<sequence length="107" mass="11451">MKKLMLALGAFSMVAPATMVLPTDKAEARDGRHRNYKYREWRGRDGRQYCRKKDGTTGLIVGGAAGALAGRAIDTRGDRTVGTLGGAVAGALLGREIDRGGSSRRCR</sequence>
<dbReference type="InterPro" id="IPR008816">
    <property type="entry name" value="Gly_zipper_2TM_dom"/>
</dbReference>
<keyword evidence="8" id="KW-1185">Reference proteome</keyword>
<dbReference type="RefSeq" id="WP_025295334.1">
    <property type="nucleotide sequence ID" value="NZ_CP006644.1"/>
</dbReference>
<comment type="subcellular location">
    <subcellularLocation>
        <location evidence="1">Cell outer membrane</location>
        <topology evidence="1">Lipid-anchor</topology>
    </subcellularLocation>
</comment>
<evidence type="ECO:0000256" key="3">
    <source>
        <dbReference type="ARBA" id="ARBA00015281"/>
    </source>
</evidence>
<evidence type="ECO:0000256" key="1">
    <source>
        <dbReference type="ARBA" id="ARBA00004459"/>
    </source>
</evidence>
<dbReference type="EMBL" id="CP006644">
    <property type="protein sequence ID" value="AHE57242.1"/>
    <property type="molecule type" value="Genomic_DNA"/>
</dbReference>
<dbReference type="STRING" id="1123269.NX02_28300"/>
<dbReference type="KEGG" id="ssan:NX02_28300"/>
<comment type="similarity">
    <text evidence="2">Belongs to the rickettsiale 17 kDa surface antigen family.</text>
</comment>
<protein>
    <recommendedName>
        <fullName evidence="3">17 kDa surface antigen</fullName>
    </recommendedName>
</protein>
<keyword evidence="4" id="KW-0449">Lipoprotein</keyword>
<evidence type="ECO:0000259" key="6">
    <source>
        <dbReference type="Pfam" id="PF05433"/>
    </source>
</evidence>
<evidence type="ECO:0000313" key="8">
    <source>
        <dbReference type="Proteomes" id="UP000018851"/>
    </source>
</evidence>
<evidence type="ECO:0000256" key="2">
    <source>
        <dbReference type="ARBA" id="ARBA00008681"/>
    </source>
</evidence>
<organism evidence="7 8">
    <name type="scientific">Sphingomonas sanxanigenens DSM 19645 = NX02</name>
    <dbReference type="NCBI Taxonomy" id="1123269"/>
    <lineage>
        <taxon>Bacteria</taxon>
        <taxon>Pseudomonadati</taxon>
        <taxon>Pseudomonadota</taxon>
        <taxon>Alphaproteobacteria</taxon>
        <taxon>Sphingomonadales</taxon>
        <taxon>Sphingomonadaceae</taxon>
        <taxon>Sphingomonas</taxon>
    </lineage>
</organism>
<accession>W0AKY9</accession>
<feature type="chain" id="PRO_5004785678" description="17 kDa surface antigen" evidence="5">
    <location>
        <begin position="18"/>
        <end position="107"/>
    </location>
</feature>
<dbReference type="Proteomes" id="UP000018851">
    <property type="component" value="Chromosome"/>
</dbReference>